<evidence type="ECO:0000256" key="10">
    <source>
        <dbReference type="ARBA" id="ARBA00022840"/>
    </source>
</evidence>
<gene>
    <name evidence="15" type="ORF">RVY80_03180</name>
</gene>
<evidence type="ECO:0000256" key="11">
    <source>
        <dbReference type="ARBA" id="ARBA00029774"/>
    </source>
</evidence>
<evidence type="ECO:0000256" key="8">
    <source>
        <dbReference type="ARBA" id="ARBA00022695"/>
    </source>
</evidence>
<dbReference type="RefSeq" id="WP_295192627.1">
    <property type="nucleotide sequence ID" value="NZ_JAWJZA010000001.1"/>
</dbReference>
<keyword evidence="8 13" id="KW-0548">Nucleotidyltransferase</keyword>
<dbReference type="EMBL" id="JAWJZB010000003">
    <property type="protein sequence ID" value="MDV5087850.1"/>
    <property type="molecule type" value="Genomic_DNA"/>
</dbReference>
<dbReference type="Gene3D" id="3.40.50.11030">
    <property type="entry name" value="Threonylcarbamoyl-AMP synthase, C-terminal domain"/>
    <property type="match status" value="1"/>
</dbReference>
<evidence type="ECO:0000256" key="6">
    <source>
        <dbReference type="ARBA" id="ARBA00022679"/>
    </source>
</evidence>
<feature type="domain" description="YrdC-like" evidence="14">
    <location>
        <begin position="26"/>
        <end position="212"/>
    </location>
</feature>
<dbReference type="Pfam" id="PF01300">
    <property type="entry name" value="Sua5_yciO_yrdC"/>
    <property type="match status" value="1"/>
</dbReference>
<keyword evidence="7 13" id="KW-0819">tRNA processing</keyword>
<evidence type="ECO:0000256" key="12">
    <source>
        <dbReference type="ARBA" id="ARBA00048366"/>
    </source>
</evidence>
<dbReference type="InterPro" id="IPR050156">
    <property type="entry name" value="TC-AMP_synthase_SUA5"/>
</dbReference>
<evidence type="ECO:0000256" key="5">
    <source>
        <dbReference type="ARBA" id="ARBA00022490"/>
    </source>
</evidence>
<evidence type="ECO:0000256" key="1">
    <source>
        <dbReference type="ARBA" id="ARBA00004496"/>
    </source>
</evidence>
<dbReference type="EC" id="2.7.7.87" evidence="3 13"/>
<evidence type="ECO:0000259" key="14">
    <source>
        <dbReference type="PROSITE" id="PS51163"/>
    </source>
</evidence>
<evidence type="ECO:0000256" key="13">
    <source>
        <dbReference type="PIRNR" id="PIRNR004930"/>
    </source>
</evidence>
<name>A0ABU3Z7F6_9FIRM</name>
<dbReference type="PANTHER" id="PTHR17490">
    <property type="entry name" value="SUA5"/>
    <property type="match status" value="1"/>
</dbReference>
<dbReference type="InterPro" id="IPR005145">
    <property type="entry name" value="Sua5_C"/>
</dbReference>
<comment type="function">
    <text evidence="13">Required for the formation of a threonylcarbamoyl group on adenosine at position 37 (t(6)A37) in tRNAs that read codons beginning with adenine.</text>
</comment>
<evidence type="ECO:0000256" key="2">
    <source>
        <dbReference type="ARBA" id="ARBA00007663"/>
    </source>
</evidence>
<proteinExistence type="inferred from homology"/>
<keyword evidence="10 13" id="KW-0067">ATP-binding</keyword>
<dbReference type="GO" id="GO:0061710">
    <property type="term" value="F:L-threonylcarbamoyladenylate synthase"/>
    <property type="evidence" value="ECO:0007669"/>
    <property type="project" value="UniProtKB-EC"/>
</dbReference>
<dbReference type="Proteomes" id="UP001272515">
    <property type="component" value="Unassembled WGS sequence"/>
</dbReference>
<dbReference type="Pfam" id="PF03481">
    <property type="entry name" value="Sua5_C"/>
    <property type="match status" value="1"/>
</dbReference>
<evidence type="ECO:0000256" key="4">
    <source>
        <dbReference type="ARBA" id="ARBA00015492"/>
    </source>
</evidence>
<dbReference type="NCBIfam" id="TIGR00057">
    <property type="entry name" value="L-threonylcarbamoyladenylate synthase"/>
    <property type="match status" value="1"/>
</dbReference>
<comment type="subcellular location">
    <subcellularLocation>
        <location evidence="1 13">Cytoplasm</location>
    </subcellularLocation>
</comment>
<accession>A0ABU3Z7F6</accession>
<keyword evidence="6 13" id="KW-0808">Transferase</keyword>
<dbReference type="PROSITE" id="PS51163">
    <property type="entry name" value="YRDC"/>
    <property type="match status" value="1"/>
</dbReference>
<evidence type="ECO:0000313" key="16">
    <source>
        <dbReference type="Proteomes" id="UP001272515"/>
    </source>
</evidence>
<keyword evidence="16" id="KW-1185">Reference proteome</keyword>
<keyword evidence="9 13" id="KW-0547">Nucleotide-binding</keyword>
<dbReference type="InterPro" id="IPR010923">
    <property type="entry name" value="T(6)A37_SUA5"/>
</dbReference>
<comment type="caution">
    <text evidence="15">The sequence shown here is derived from an EMBL/GenBank/DDBJ whole genome shotgun (WGS) entry which is preliminary data.</text>
</comment>
<protein>
    <recommendedName>
        <fullName evidence="4 13">Threonylcarbamoyl-AMP synthase</fullName>
        <shortName evidence="13">TC-AMP synthase</shortName>
        <ecNumber evidence="3 13">2.7.7.87</ecNumber>
    </recommendedName>
    <alternativeName>
        <fullName evidence="11 13">L-threonylcarbamoyladenylate synthase</fullName>
    </alternativeName>
</protein>
<dbReference type="InterPro" id="IPR006070">
    <property type="entry name" value="Sua5-like_dom"/>
</dbReference>
<evidence type="ECO:0000256" key="7">
    <source>
        <dbReference type="ARBA" id="ARBA00022694"/>
    </source>
</evidence>
<evidence type="ECO:0000256" key="9">
    <source>
        <dbReference type="ARBA" id="ARBA00022741"/>
    </source>
</evidence>
<comment type="similarity">
    <text evidence="2 13">Belongs to the SUA5 family.</text>
</comment>
<dbReference type="Gene3D" id="3.90.870.10">
    <property type="entry name" value="DHBP synthase"/>
    <property type="match status" value="1"/>
</dbReference>
<dbReference type="PANTHER" id="PTHR17490:SF16">
    <property type="entry name" value="THREONYLCARBAMOYL-AMP SYNTHASE"/>
    <property type="match status" value="1"/>
</dbReference>
<evidence type="ECO:0000313" key="15">
    <source>
        <dbReference type="EMBL" id="MDV5087850.1"/>
    </source>
</evidence>
<dbReference type="InterPro" id="IPR038385">
    <property type="entry name" value="Sua5/YwlC_C"/>
</dbReference>
<evidence type="ECO:0000256" key="3">
    <source>
        <dbReference type="ARBA" id="ARBA00012584"/>
    </source>
</evidence>
<sequence>MDKEQLNSSAQIKSDIITQVVQEPSRGMLIQLGAAIRNGKLVAIPTETVYGLGANGLDPEAMDRIYAAKGRPSDNPLILHVPDAESIKPLVLEVTKTAQKLMDAFWPGPLTITLPKSDLVPDRATGGLPRVALRCPDHAICHELLVAVGVPVAAPSANISGRPSPTTAEDVYHDMNGRIEYILDDGPCTIGVESTVVEVHDDAVTILRPGGITKEMLETVVAHVDYDPNLVTGKTVPKAPGMKYKHYAPDSPMITFVGDDRNVAEAIKQSLIESDTSLLDTQTKHSIRTVQSKIGLLLSQEVFELLGSDITDDKQYYCIVYGSSLDYVALAHSFYKSLLLFNEAGVTRILAQGVLSEGIGVAIMNRMEKASNKHVIYV</sequence>
<dbReference type="PIRSF" id="PIRSF004930">
    <property type="entry name" value="Tln_factor_SUA5"/>
    <property type="match status" value="1"/>
</dbReference>
<dbReference type="SUPFAM" id="SSF55821">
    <property type="entry name" value="YrdC/RibB"/>
    <property type="match status" value="1"/>
</dbReference>
<dbReference type="InterPro" id="IPR017945">
    <property type="entry name" value="DHBP_synth_RibB-like_a/b_dom"/>
</dbReference>
<comment type="catalytic activity">
    <reaction evidence="12 13">
        <text>L-threonine + hydrogencarbonate + ATP = L-threonylcarbamoyladenylate + diphosphate + H2O</text>
        <dbReference type="Rhea" id="RHEA:36407"/>
        <dbReference type="ChEBI" id="CHEBI:15377"/>
        <dbReference type="ChEBI" id="CHEBI:17544"/>
        <dbReference type="ChEBI" id="CHEBI:30616"/>
        <dbReference type="ChEBI" id="CHEBI:33019"/>
        <dbReference type="ChEBI" id="CHEBI:57926"/>
        <dbReference type="ChEBI" id="CHEBI:73682"/>
        <dbReference type="EC" id="2.7.7.87"/>
    </reaction>
</comment>
<reference evidence="15 16" key="1">
    <citation type="submission" date="2023-10" db="EMBL/GenBank/DDBJ databases">
        <title>Veillonella sp. nov., isolated from a pig farm feces dump.</title>
        <authorList>
            <person name="Chang Y.-H."/>
        </authorList>
    </citation>
    <scope>NUCLEOTIDE SEQUENCE [LARGE SCALE GENOMIC DNA]</scope>
    <source>
        <strain evidence="15 16">YH-vei2233</strain>
    </source>
</reference>
<keyword evidence="5 13" id="KW-0963">Cytoplasm</keyword>
<organism evidence="15 16">
    <name type="scientific">Veillonella absiana</name>
    <dbReference type="NCBI Taxonomy" id="3079305"/>
    <lineage>
        <taxon>Bacteria</taxon>
        <taxon>Bacillati</taxon>
        <taxon>Bacillota</taxon>
        <taxon>Negativicutes</taxon>
        <taxon>Veillonellales</taxon>
        <taxon>Veillonellaceae</taxon>
        <taxon>Veillonella</taxon>
    </lineage>
</organism>